<dbReference type="Proteomes" id="UP000631114">
    <property type="component" value="Unassembled WGS sequence"/>
</dbReference>
<proteinExistence type="predicted"/>
<evidence type="ECO:0000313" key="1">
    <source>
        <dbReference type="EMBL" id="KAF9603846.1"/>
    </source>
</evidence>
<reference evidence="1 2" key="1">
    <citation type="submission" date="2020-10" db="EMBL/GenBank/DDBJ databases">
        <title>The Coptis chinensis genome and diversification of protoberbering-type alkaloids.</title>
        <authorList>
            <person name="Wang B."/>
            <person name="Shu S."/>
            <person name="Song C."/>
            <person name="Liu Y."/>
        </authorList>
    </citation>
    <scope>NUCLEOTIDE SEQUENCE [LARGE SCALE GENOMIC DNA]</scope>
    <source>
        <strain evidence="1">HL-2020</strain>
        <tissue evidence="1">Leaf</tissue>
    </source>
</reference>
<protein>
    <recommendedName>
        <fullName evidence="3">Endonuclease/exonuclease/phosphatase domain-containing protein</fullName>
    </recommendedName>
</protein>
<dbReference type="InterPro" id="IPR036691">
    <property type="entry name" value="Endo/exonu/phosph_ase_sf"/>
</dbReference>
<dbReference type="Gene3D" id="3.60.10.10">
    <property type="entry name" value="Endonuclease/exonuclease/phosphatase"/>
    <property type="match status" value="1"/>
</dbReference>
<keyword evidence="2" id="KW-1185">Reference proteome</keyword>
<evidence type="ECO:0000313" key="2">
    <source>
        <dbReference type="Proteomes" id="UP000631114"/>
    </source>
</evidence>
<comment type="caution">
    <text evidence="1">The sequence shown here is derived from an EMBL/GenBank/DDBJ whole genome shotgun (WGS) entry which is preliminary data.</text>
</comment>
<dbReference type="EMBL" id="JADFTS010000006">
    <property type="protein sequence ID" value="KAF9603846.1"/>
    <property type="molecule type" value="Genomic_DNA"/>
</dbReference>
<sequence length="307" mass="35296">MITSSASVVFEAAKEKEATIYDPTVDDLVTPNRFRVLKEGDNLLNGKWANQVEHDGGQVRTKKGYKPMWKNAWGVKRQEPWYHIEELVLTHNPEFLCIAEPLIKPPNALPPVLTRLGFSANFLHNNTTHRQITVKVKNSLMTFVHASSSYGIRREFWQELSLLGQSDHTWAVIGDFNIVTSVAERKRGGTPCLAAMDDFNHFIHSNALIDSTTLGFKYSWCNKRWGSKRMLQGWLQGNVGWRSRILKRKISYHSPIVGWNTRIPKPHNIPFQFQKAWIHHDTLKDMVEANWNEPLYDVPIGKVVKNT</sequence>
<evidence type="ECO:0008006" key="3">
    <source>
        <dbReference type="Google" id="ProtNLM"/>
    </source>
</evidence>
<accession>A0A835HS25</accession>
<dbReference type="SUPFAM" id="SSF56219">
    <property type="entry name" value="DNase I-like"/>
    <property type="match status" value="1"/>
</dbReference>
<gene>
    <name evidence="1" type="ORF">IFM89_038029</name>
</gene>
<organism evidence="1 2">
    <name type="scientific">Coptis chinensis</name>
    <dbReference type="NCBI Taxonomy" id="261450"/>
    <lineage>
        <taxon>Eukaryota</taxon>
        <taxon>Viridiplantae</taxon>
        <taxon>Streptophyta</taxon>
        <taxon>Embryophyta</taxon>
        <taxon>Tracheophyta</taxon>
        <taxon>Spermatophyta</taxon>
        <taxon>Magnoliopsida</taxon>
        <taxon>Ranunculales</taxon>
        <taxon>Ranunculaceae</taxon>
        <taxon>Coptidoideae</taxon>
        <taxon>Coptis</taxon>
    </lineage>
</organism>
<name>A0A835HS25_9MAGN</name>
<dbReference type="PANTHER" id="PTHR33710:SF64">
    <property type="entry name" value="ENDONUCLEASE_EXONUCLEASE_PHOSPHATASE DOMAIN-CONTAINING PROTEIN"/>
    <property type="match status" value="1"/>
</dbReference>
<dbReference type="PANTHER" id="PTHR33710">
    <property type="entry name" value="BNAC02G09200D PROTEIN"/>
    <property type="match status" value="1"/>
</dbReference>
<dbReference type="AlphaFoldDB" id="A0A835HS25"/>